<dbReference type="EMBL" id="CP002691">
    <property type="protein sequence ID" value="AEE49363.1"/>
    <property type="molecule type" value="Genomic_DNA"/>
</dbReference>
<dbReference type="NCBIfam" id="TIGR04256">
    <property type="entry name" value="GxxExxY"/>
    <property type="match status" value="1"/>
</dbReference>
<evidence type="ECO:0000313" key="1">
    <source>
        <dbReference type="EMBL" id="AEE49363.1"/>
    </source>
</evidence>
<dbReference type="KEGG" id="hhy:Halhy_1469"/>
<evidence type="ECO:0000313" key="2">
    <source>
        <dbReference type="Proteomes" id="UP000008461"/>
    </source>
</evidence>
<reference key="2">
    <citation type="submission" date="2011-04" db="EMBL/GenBank/DDBJ databases">
        <title>Complete sequence of chromosome of Haliscomenobacter hydrossis DSM 1100.</title>
        <authorList>
            <consortium name="US DOE Joint Genome Institute (JGI-PGF)"/>
            <person name="Lucas S."/>
            <person name="Han J."/>
            <person name="Lapidus A."/>
            <person name="Bruce D."/>
            <person name="Goodwin L."/>
            <person name="Pitluck S."/>
            <person name="Peters L."/>
            <person name="Kyrpides N."/>
            <person name="Mavromatis K."/>
            <person name="Ivanova N."/>
            <person name="Ovchinnikova G."/>
            <person name="Pagani I."/>
            <person name="Daligault H."/>
            <person name="Detter J.C."/>
            <person name="Han C."/>
            <person name="Land M."/>
            <person name="Hauser L."/>
            <person name="Markowitz V."/>
            <person name="Cheng J.-F."/>
            <person name="Hugenholtz P."/>
            <person name="Woyke T."/>
            <person name="Wu D."/>
            <person name="Verbarg S."/>
            <person name="Frueling A."/>
            <person name="Brambilla E."/>
            <person name="Klenk H.-P."/>
            <person name="Eisen J.A."/>
        </authorList>
    </citation>
    <scope>NUCLEOTIDE SEQUENCE</scope>
    <source>
        <strain>DSM 1100</strain>
    </source>
</reference>
<gene>
    <name evidence="1" type="ordered locus">Halhy_1469</name>
</gene>
<dbReference type="AlphaFoldDB" id="F4KXF5"/>
<dbReference type="RefSeq" id="WP_013763917.1">
    <property type="nucleotide sequence ID" value="NC_015510.1"/>
</dbReference>
<name>F4KXF5_HALH1</name>
<dbReference type="Pfam" id="PF13366">
    <property type="entry name" value="PDDEXK_3"/>
    <property type="match status" value="1"/>
</dbReference>
<dbReference type="STRING" id="760192.Halhy_1469"/>
<protein>
    <recommendedName>
        <fullName evidence="3">GxxExxY protein</fullName>
    </recommendedName>
</protein>
<dbReference type="HOGENOM" id="CLU_134960_0_1_10"/>
<dbReference type="eggNOG" id="COG0614">
    <property type="taxonomic scope" value="Bacteria"/>
</dbReference>
<accession>F4KXF5</accession>
<keyword evidence="2" id="KW-1185">Reference proteome</keyword>
<proteinExistence type="predicted"/>
<reference evidence="1 2" key="1">
    <citation type="journal article" date="2011" name="Stand. Genomic Sci.">
        <title>Complete genome sequence of Haliscomenobacter hydrossis type strain (O).</title>
        <authorList>
            <consortium name="US DOE Joint Genome Institute (JGI-PGF)"/>
            <person name="Daligault H."/>
            <person name="Lapidus A."/>
            <person name="Zeytun A."/>
            <person name="Nolan M."/>
            <person name="Lucas S."/>
            <person name="Del Rio T.G."/>
            <person name="Tice H."/>
            <person name="Cheng J.F."/>
            <person name="Tapia R."/>
            <person name="Han C."/>
            <person name="Goodwin L."/>
            <person name="Pitluck S."/>
            <person name="Liolios K."/>
            <person name="Pagani I."/>
            <person name="Ivanova N."/>
            <person name="Huntemann M."/>
            <person name="Mavromatis K."/>
            <person name="Mikhailova N."/>
            <person name="Pati A."/>
            <person name="Chen A."/>
            <person name="Palaniappan K."/>
            <person name="Land M."/>
            <person name="Hauser L."/>
            <person name="Brambilla E.M."/>
            <person name="Rohde M."/>
            <person name="Verbarg S."/>
            <person name="Goker M."/>
            <person name="Bristow J."/>
            <person name="Eisen J.A."/>
            <person name="Markowitz V."/>
            <person name="Hugenholtz P."/>
            <person name="Kyrpides N.C."/>
            <person name="Klenk H.P."/>
            <person name="Woyke T."/>
        </authorList>
    </citation>
    <scope>NUCLEOTIDE SEQUENCE [LARGE SCALE GENOMIC DNA]</scope>
    <source>
        <strain evidence="2">ATCC 27775 / DSM 1100 / LMG 10767 / O</strain>
    </source>
</reference>
<dbReference type="Proteomes" id="UP000008461">
    <property type="component" value="Chromosome"/>
</dbReference>
<dbReference type="InterPro" id="IPR026350">
    <property type="entry name" value="GxxExxY"/>
</dbReference>
<sequence length="130" mass="15269">MYLKHRETTDIILKNFYAVYKELGHGFLERVYQNAMFFALQEADLKVEAQRRIKVFFRGKEVGDYFADLIVNDVVIIELKAAVALNPEHEMQLVNYLKATEIEVGLLLNFGKEPEFERKVWVNNKKKLKS</sequence>
<evidence type="ECO:0008006" key="3">
    <source>
        <dbReference type="Google" id="ProtNLM"/>
    </source>
</evidence>
<organism evidence="1 2">
    <name type="scientific">Haliscomenobacter hydrossis (strain ATCC 27775 / DSM 1100 / LMG 10767 / O)</name>
    <dbReference type="NCBI Taxonomy" id="760192"/>
    <lineage>
        <taxon>Bacteria</taxon>
        <taxon>Pseudomonadati</taxon>
        <taxon>Bacteroidota</taxon>
        <taxon>Saprospiria</taxon>
        <taxon>Saprospirales</taxon>
        <taxon>Haliscomenobacteraceae</taxon>
        <taxon>Haliscomenobacter</taxon>
    </lineage>
</organism>
<dbReference type="OrthoDB" id="9806869at2"/>